<sequence length="78" mass="8578">MHERRPRTGSGSEAAAAMHERRPRTGSGSEAAAAMHERRPRKGGGDSGAPRPWQRGTHPRRRAGRWTATWAAAMHRQG</sequence>
<proteinExistence type="predicted"/>
<feature type="region of interest" description="Disordered" evidence="1">
    <location>
        <begin position="1"/>
        <end position="66"/>
    </location>
</feature>
<dbReference type="Proteomes" id="UP001500729">
    <property type="component" value="Unassembled WGS sequence"/>
</dbReference>
<accession>A0ABN1DMB0</accession>
<name>A0ABN1DMB0_SACER</name>
<reference evidence="2 3" key="1">
    <citation type="journal article" date="2019" name="Int. J. Syst. Evol. Microbiol.">
        <title>The Global Catalogue of Microorganisms (GCM) 10K type strain sequencing project: providing services to taxonomists for standard genome sequencing and annotation.</title>
        <authorList>
            <consortium name="The Broad Institute Genomics Platform"/>
            <consortium name="The Broad Institute Genome Sequencing Center for Infectious Disease"/>
            <person name="Wu L."/>
            <person name="Ma J."/>
        </authorList>
    </citation>
    <scope>NUCLEOTIDE SEQUENCE [LARGE SCALE GENOMIC DNA]</scope>
    <source>
        <strain evidence="2 3">JCM 10303</strain>
    </source>
</reference>
<evidence type="ECO:0000313" key="2">
    <source>
        <dbReference type="EMBL" id="GAA0547256.1"/>
    </source>
</evidence>
<evidence type="ECO:0000256" key="1">
    <source>
        <dbReference type="SAM" id="MobiDB-lite"/>
    </source>
</evidence>
<organism evidence="2 3">
    <name type="scientific">Saccharopolyspora erythraea</name>
    <name type="common">Streptomyces erythraeus</name>
    <dbReference type="NCBI Taxonomy" id="1836"/>
    <lineage>
        <taxon>Bacteria</taxon>
        <taxon>Bacillati</taxon>
        <taxon>Actinomycetota</taxon>
        <taxon>Actinomycetes</taxon>
        <taxon>Pseudonocardiales</taxon>
        <taxon>Pseudonocardiaceae</taxon>
        <taxon>Saccharopolyspora</taxon>
    </lineage>
</organism>
<comment type="caution">
    <text evidence="2">The sequence shown here is derived from an EMBL/GenBank/DDBJ whole genome shotgun (WGS) entry which is preliminary data.</text>
</comment>
<gene>
    <name evidence="2" type="ORF">GCM10009533_52520</name>
</gene>
<protein>
    <submittedName>
        <fullName evidence="2">Uncharacterized protein</fullName>
    </submittedName>
</protein>
<evidence type="ECO:0000313" key="3">
    <source>
        <dbReference type="Proteomes" id="UP001500729"/>
    </source>
</evidence>
<dbReference type="EMBL" id="BAAAGS010000043">
    <property type="protein sequence ID" value="GAA0547256.1"/>
    <property type="molecule type" value="Genomic_DNA"/>
</dbReference>
<keyword evidence="3" id="KW-1185">Reference proteome</keyword>